<keyword evidence="11 13" id="KW-0051">Antiviral defense</keyword>
<evidence type="ECO:0000256" key="2">
    <source>
        <dbReference type="ARBA" id="ARBA00009189"/>
    </source>
</evidence>
<evidence type="ECO:0000256" key="5">
    <source>
        <dbReference type="ARBA" id="ARBA00022722"/>
    </source>
</evidence>
<dbReference type="EC" id="3.1.12.1" evidence="3 13"/>
<dbReference type="OrthoDB" id="9781776at2"/>
<keyword evidence="7 13" id="KW-0378">Hydrolase</keyword>
<dbReference type="AlphaFoldDB" id="A0A1B2I423"/>
<evidence type="ECO:0000256" key="10">
    <source>
        <dbReference type="ARBA" id="ARBA00023014"/>
    </source>
</evidence>
<evidence type="ECO:0000256" key="3">
    <source>
        <dbReference type="ARBA" id="ARBA00012768"/>
    </source>
</evidence>
<dbReference type="InterPro" id="IPR011604">
    <property type="entry name" value="PDDEXK-like_dom_sf"/>
</dbReference>
<dbReference type="InterPro" id="IPR051827">
    <property type="entry name" value="Cas4_exonuclease"/>
</dbReference>
<keyword evidence="16" id="KW-1185">Reference proteome</keyword>
<evidence type="ECO:0000256" key="4">
    <source>
        <dbReference type="ARBA" id="ARBA00020049"/>
    </source>
</evidence>
<organism evidence="15 16">
    <name type="scientific">Cloacibacillus porcorum</name>
    <dbReference type="NCBI Taxonomy" id="1197717"/>
    <lineage>
        <taxon>Bacteria</taxon>
        <taxon>Thermotogati</taxon>
        <taxon>Synergistota</taxon>
        <taxon>Synergistia</taxon>
        <taxon>Synergistales</taxon>
        <taxon>Synergistaceae</taxon>
        <taxon>Cloacibacillus</taxon>
    </lineage>
</organism>
<dbReference type="GO" id="GO:0051536">
    <property type="term" value="F:iron-sulfur cluster binding"/>
    <property type="evidence" value="ECO:0007669"/>
    <property type="project" value="UniProtKB-KW"/>
</dbReference>
<evidence type="ECO:0000256" key="7">
    <source>
        <dbReference type="ARBA" id="ARBA00022801"/>
    </source>
</evidence>
<proteinExistence type="inferred from homology"/>
<evidence type="ECO:0000256" key="11">
    <source>
        <dbReference type="ARBA" id="ARBA00023118"/>
    </source>
</evidence>
<feature type="domain" description="DUF83" evidence="14">
    <location>
        <begin position="11"/>
        <end position="198"/>
    </location>
</feature>
<dbReference type="KEGG" id="cpor:BED41_06040"/>
<evidence type="ECO:0000256" key="12">
    <source>
        <dbReference type="ARBA" id="ARBA00023211"/>
    </source>
</evidence>
<dbReference type="RefSeq" id="WP_066744073.1">
    <property type="nucleotide sequence ID" value="NZ_CP016757.1"/>
</dbReference>
<dbReference type="GO" id="GO:0004527">
    <property type="term" value="F:exonuclease activity"/>
    <property type="evidence" value="ECO:0007669"/>
    <property type="project" value="UniProtKB-KW"/>
</dbReference>
<gene>
    <name evidence="15" type="ORF">BED41_06040</name>
</gene>
<keyword evidence="8 13" id="KW-0269">Exonuclease</keyword>
<comment type="cofactor">
    <cofactor evidence="1">
        <name>[4Fe-4S] cluster</name>
        <dbReference type="ChEBI" id="CHEBI:49883"/>
    </cofactor>
</comment>
<evidence type="ECO:0000256" key="13">
    <source>
        <dbReference type="RuleBase" id="RU365022"/>
    </source>
</evidence>
<keyword evidence="9 13" id="KW-0408">Iron</keyword>
<evidence type="ECO:0000256" key="1">
    <source>
        <dbReference type="ARBA" id="ARBA00001966"/>
    </source>
</evidence>
<evidence type="ECO:0000313" key="16">
    <source>
        <dbReference type="Proteomes" id="UP000093044"/>
    </source>
</evidence>
<dbReference type="InterPro" id="IPR022765">
    <property type="entry name" value="Dna2/Cas4_DUF83"/>
</dbReference>
<dbReference type="PANTHER" id="PTHR36531">
    <property type="entry name" value="CRISPR-ASSOCIATED EXONUCLEASE CAS4"/>
    <property type="match status" value="1"/>
</dbReference>
<evidence type="ECO:0000313" key="15">
    <source>
        <dbReference type="EMBL" id="ANZ44687.1"/>
    </source>
</evidence>
<keyword evidence="6 13" id="KW-0479">Metal-binding</keyword>
<dbReference type="PANTHER" id="PTHR36531:SF6">
    <property type="entry name" value="DNA REPLICATION ATP-DEPENDENT HELICASE_NUCLEASE DNA2"/>
    <property type="match status" value="1"/>
</dbReference>
<keyword evidence="5 13" id="KW-0540">Nuclease</keyword>
<evidence type="ECO:0000256" key="8">
    <source>
        <dbReference type="ARBA" id="ARBA00022839"/>
    </source>
</evidence>
<keyword evidence="12 13" id="KW-0464">Manganese</keyword>
<name>A0A1B2I423_9BACT</name>
<dbReference type="NCBIfam" id="TIGR00372">
    <property type="entry name" value="cas4"/>
    <property type="match status" value="1"/>
</dbReference>
<accession>A0A1B2I423</accession>
<evidence type="ECO:0000256" key="6">
    <source>
        <dbReference type="ARBA" id="ARBA00022723"/>
    </source>
</evidence>
<sequence>MFSEDELLPISLLQHYVFCPRRAALIGIEQYWNENTATMDGKIMHERAHDDIFESRGDIRMRNALHIHSFELGLTGVADVLEFHRTGGTGISIPGAEGNWTPFPVEYKRGTTHEALPYHIQLCAQALCIEEMLHTTIERGAIFWGESRRRQDVEFDFDLRAKTVETISIVRKFIEAGKTPAPKYEKKCKGCSLFDLCMPKEMEKRSVKRYLASFFSDTESEELL</sequence>
<dbReference type="GO" id="GO:0046872">
    <property type="term" value="F:metal ion binding"/>
    <property type="evidence" value="ECO:0007669"/>
    <property type="project" value="UniProtKB-KW"/>
</dbReference>
<keyword evidence="10 13" id="KW-0411">Iron-sulfur</keyword>
<comment type="similarity">
    <text evidence="2 13">Belongs to the CRISPR-associated exonuclease Cas4 family.</text>
</comment>
<evidence type="ECO:0000259" key="14">
    <source>
        <dbReference type="Pfam" id="PF01930"/>
    </source>
</evidence>
<dbReference type="Pfam" id="PF01930">
    <property type="entry name" value="Cas_Cas4"/>
    <property type="match status" value="1"/>
</dbReference>
<comment type="cofactor">
    <cofactor evidence="13">
        <name>iron-sulfur cluster</name>
        <dbReference type="ChEBI" id="CHEBI:30408"/>
    </cofactor>
</comment>
<evidence type="ECO:0000256" key="9">
    <source>
        <dbReference type="ARBA" id="ARBA00023004"/>
    </source>
</evidence>
<reference evidence="15" key="1">
    <citation type="submission" date="2016-08" db="EMBL/GenBank/DDBJ databases">
        <title>Complete genome of Cloacibacillus porcorum.</title>
        <authorList>
            <person name="Looft T."/>
            <person name="Bayles D.O."/>
            <person name="Alt D.P."/>
        </authorList>
    </citation>
    <scope>NUCLEOTIDE SEQUENCE [LARGE SCALE GENOMIC DNA]</scope>
    <source>
        <strain evidence="15">CL-84</strain>
    </source>
</reference>
<dbReference type="EMBL" id="CP016757">
    <property type="protein sequence ID" value="ANZ44687.1"/>
    <property type="molecule type" value="Genomic_DNA"/>
</dbReference>
<dbReference type="InterPro" id="IPR013343">
    <property type="entry name" value="CRISPR-assoc_prot_Cas4"/>
</dbReference>
<dbReference type="Proteomes" id="UP000093044">
    <property type="component" value="Chromosome"/>
</dbReference>
<dbReference type="Gene3D" id="3.90.320.10">
    <property type="match status" value="1"/>
</dbReference>
<dbReference type="GO" id="GO:0051607">
    <property type="term" value="P:defense response to virus"/>
    <property type="evidence" value="ECO:0007669"/>
    <property type="project" value="UniProtKB-KW"/>
</dbReference>
<dbReference type="GeneID" id="83057410"/>
<comment type="cofactor">
    <cofactor evidence="13">
        <name>Mg(2+)</name>
        <dbReference type="ChEBI" id="CHEBI:18420"/>
    </cofactor>
    <cofactor evidence="13">
        <name>Mn(2+)</name>
        <dbReference type="ChEBI" id="CHEBI:29035"/>
    </cofactor>
    <text evidence="13">Mg(2+) or Mn(2+) required for ssDNA cleavage activity.</text>
</comment>
<comment type="function">
    <text evidence="13">CRISPR (clustered regularly interspaced short palindromic repeat) is an adaptive immune system that provides protection against mobile genetic elements (viruses, transposable elements and conjugative plasmids). CRISPR clusters contain sequences complementary to antecedent mobile elements and target invading nucleic acids. CRISPR clusters are transcribed and processed into CRISPR RNA (crRNA).</text>
</comment>
<dbReference type="STRING" id="1197717.BED41_06040"/>
<protein>
    <recommendedName>
        <fullName evidence="4 13">CRISPR-associated exonuclease Cas4</fullName>
        <ecNumber evidence="3 13">3.1.12.1</ecNumber>
    </recommendedName>
</protein>